<keyword evidence="3" id="KW-1185">Reference proteome</keyword>
<dbReference type="AlphaFoldDB" id="A0AAD8N713"/>
<comment type="caution">
    <text evidence="2">The sequence shown here is derived from an EMBL/GenBank/DDBJ whole genome shotgun (WGS) entry which is preliminary data.</text>
</comment>
<reference evidence="2" key="1">
    <citation type="submission" date="2023-02" db="EMBL/GenBank/DDBJ databases">
        <title>Genome of toxic invasive species Heracleum sosnowskyi carries increased number of genes despite the absence of recent whole-genome duplications.</title>
        <authorList>
            <person name="Schelkunov M."/>
            <person name="Shtratnikova V."/>
            <person name="Makarenko M."/>
            <person name="Klepikova A."/>
            <person name="Omelchenko D."/>
            <person name="Novikova G."/>
            <person name="Obukhova E."/>
            <person name="Bogdanov V."/>
            <person name="Penin A."/>
            <person name="Logacheva M."/>
        </authorList>
    </citation>
    <scope>NUCLEOTIDE SEQUENCE</scope>
    <source>
        <strain evidence="2">Hsosn_3</strain>
        <tissue evidence="2">Leaf</tissue>
    </source>
</reference>
<name>A0AAD8N713_9APIA</name>
<feature type="region of interest" description="Disordered" evidence="1">
    <location>
        <begin position="294"/>
        <end position="329"/>
    </location>
</feature>
<protein>
    <submittedName>
        <fullName evidence="2">Uncharacterized protein</fullName>
    </submittedName>
</protein>
<reference evidence="2" key="2">
    <citation type="submission" date="2023-05" db="EMBL/GenBank/DDBJ databases">
        <authorList>
            <person name="Schelkunov M.I."/>
        </authorList>
    </citation>
    <scope>NUCLEOTIDE SEQUENCE</scope>
    <source>
        <strain evidence="2">Hsosn_3</strain>
        <tissue evidence="2">Leaf</tissue>
    </source>
</reference>
<gene>
    <name evidence="2" type="ORF">POM88_003645</name>
</gene>
<sequence>MIQTSIHDSPSLKFTEEPHSDIGGHHLLDDLLDHQSIISETLVASVAPNIKSISTNSTLVSTSIAISFPFSTNILHPFISVSPSTDMPHSSHPLKLTTTTSMDINHPFKVSSTLENLSTQIPITSVEDLVVVETLLGMRAGSESLESERLDCFQAKGEEETKRQAISSSLVKERIESSTLVGEGEGVRCVSQGESLMQENREIERNASTRVIRMEDTAIASDLMDVNETERERLAQLDYQNELSQINLNAETFTHPEPAYQVLDGQGNVEVWRMLNLVHNTESMLRAKDAITNLPPGAGEDFEYEGENSESENGEDMGSYDVEGEDAGPSTLEGILDWLFSSNFTQKDVNMELLKQYQQAFTEHQ</sequence>
<organism evidence="2 3">
    <name type="scientific">Heracleum sosnowskyi</name>
    <dbReference type="NCBI Taxonomy" id="360622"/>
    <lineage>
        <taxon>Eukaryota</taxon>
        <taxon>Viridiplantae</taxon>
        <taxon>Streptophyta</taxon>
        <taxon>Embryophyta</taxon>
        <taxon>Tracheophyta</taxon>
        <taxon>Spermatophyta</taxon>
        <taxon>Magnoliopsida</taxon>
        <taxon>eudicotyledons</taxon>
        <taxon>Gunneridae</taxon>
        <taxon>Pentapetalae</taxon>
        <taxon>asterids</taxon>
        <taxon>campanulids</taxon>
        <taxon>Apiales</taxon>
        <taxon>Apiaceae</taxon>
        <taxon>Apioideae</taxon>
        <taxon>apioid superclade</taxon>
        <taxon>Tordylieae</taxon>
        <taxon>Tordyliinae</taxon>
        <taxon>Heracleum</taxon>
    </lineage>
</organism>
<feature type="compositionally biased region" description="Acidic residues" evidence="1">
    <location>
        <begin position="300"/>
        <end position="315"/>
    </location>
</feature>
<accession>A0AAD8N713</accession>
<proteinExistence type="predicted"/>
<evidence type="ECO:0000313" key="2">
    <source>
        <dbReference type="EMBL" id="KAK1404040.1"/>
    </source>
</evidence>
<evidence type="ECO:0000256" key="1">
    <source>
        <dbReference type="SAM" id="MobiDB-lite"/>
    </source>
</evidence>
<dbReference type="Proteomes" id="UP001237642">
    <property type="component" value="Unassembled WGS sequence"/>
</dbReference>
<evidence type="ECO:0000313" key="3">
    <source>
        <dbReference type="Proteomes" id="UP001237642"/>
    </source>
</evidence>
<dbReference type="EMBL" id="JAUIZM010000001">
    <property type="protein sequence ID" value="KAK1404040.1"/>
    <property type="molecule type" value="Genomic_DNA"/>
</dbReference>